<evidence type="ECO:0000256" key="6">
    <source>
        <dbReference type="SAM" id="SignalP"/>
    </source>
</evidence>
<keyword evidence="7" id="KW-0614">Plasmid</keyword>
<reference evidence="7 8" key="1">
    <citation type="submission" date="2019-12" db="EMBL/GenBank/DDBJ databases">
        <title>Complete Genome Sequence of a Quorum-Sensing Bacterium,Rhodobacteraceae bacterium C31, Isolated from a marine microalgae symbiotic bacteria.</title>
        <authorList>
            <person name="Zhang Y."/>
        </authorList>
    </citation>
    <scope>NUCLEOTIDE SEQUENCE [LARGE SCALE GENOMIC DNA]</scope>
    <source>
        <strain evidence="7 8">C31</strain>
        <plasmid evidence="7 8">p-SCP4</plasmid>
    </source>
</reference>
<evidence type="ECO:0000256" key="2">
    <source>
        <dbReference type="ARBA" id="ARBA00009023"/>
    </source>
</evidence>
<feature type="signal peptide" evidence="6">
    <location>
        <begin position="1"/>
        <end position="21"/>
    </location>
</feature>
<dbReference type="NCBIfam" id="NF037995">
    <property type="entry name" value="TRAP_S1"/>
    <property type="match status" value="1"/>
</dbReference>
<dbReference type="PIRSF" id="PIRSF006470">
    <property type="entry name" value="DctB"/>
    <property type="match status" value="1"/>
</dbReference>
<feature type="chain" id="PRO_5047309752" evidence="6">
    <location>
        <begin position="22"/>
        <end position="320"/>
    </location>
</feature>
<evidence type="ECO:0000313" key="7">
    <source>
        <dbReference type="EMBL" id="QRF69195.1"/>
    </source>
</evidence>
<dbReference type="RefSeq" id="WP_251374325.1">
    <property type="nucleotide sequence ID" value="NZ_CP047170.1"/>
</dbReference>
<proteinExistence type="inferred from homology"/>
<sequence length="320" mass="34373">MTTKMTAILAGSVLLAGAAQAEDVIFAHGENPGNPRYIAAEKWAELYTECTGSSVNVAPSATMGDDVEMLTSVGAGIIQITANSQGSFSQIVPEIGLLGLPFLFPDLETAWATVDGEVGDLIDERAHESGLKVVGYWDNGIRHITHLSKHMLEPADLAGMRIRTPPAEMTVDIFEALGASPAPLAWSEVPSALQSGVFEGQENPLTNIYFAKLHEITPYITITGHMYEASPVVVGLGWWEGLDEATQTCVTDATREAGALQRQLNKEGNEKLQATMEEEGAIFATANREAFVEATASVYDKYAETYPELVKALREAAQGQ</sequence>
<evidence type="ECO:0000256" key="4">
    <source>
        <dbReference type="ARBA" id="ARBA00022729"/>
    </source>
</evidence>
<dbReference type="PANTHER" id="PTHR33376:SF4">
    <property type="entry name" value="SIALIC ACID-BINDING PERIPLASMIC PROTEIN SIAP"/>
    <property type="match status" value="1"/>
</dbReference>
<dbReference type="Pfam" id="PF03480">
    <property type="entry name" value="DctP"/>
    <property type="match status" value="1"/>
</dbReference>
<evidence type="ECO:0000256" key="1">
    <source>
        <dbReference type="ARBA" id="ARBA00004418"/>
    </source>
</evidence>
<gene>
    <name evidence="7" type="ORF">GQA70_22920</name>
</gene>
<comment type="similarity">
    <text evidence="2">Belongs to the bacterial solute-binding protein 7 family.</text>
</comment>
<protein>
    <submittedName>
        <fullName evidence="7">DctP family TRAP transporter solute-binding subunit</fullName>
    </submittedName>
</protein>
<dbReference type="Gene3D" id="3.40.190.170">
    <property type="entry name" value="Bacterial extracellular solute-binding protein, family 7"/>
    <property type="match status" value="1"/>
</dbReference>
<evidence type="ECO:0000256" key="5">
    <source>
        <dbReference type="ARBA" id="ARBA00022764"/>
    </source>
</evidence>
<keyword evidence="8" id="KW-1185">Reference proteome</keyword>
<dbReference type="InterPro" id="IPR038404">
    <property type="entry name" value="TRAP_DctP_sf"/>
</dbReference>
<dbReference type="PANTHER" id="PTHR33376">
    <property type="match status" value="1"/>
</dbReference>
<keyword evidence="4 6" id="KW-0732">Signal</keyword>
<dbReference type="CDD" id="cd13603">
    <property type="entry name" value="PBP2_TRAP_Siap_TeaA_like"/>
    <property type="match status" value="1"/>
</dbReference>
<dbReference type="InterPro" id="IPR004682">
    <property type="entry name" value="TRAP_DctP"/>
</dbReference>
<dbReference type="EMBL" id="CP047170">
    <property type="protein sequence ID" value="QRF69195.1"/>
    <property type="molecule type" value="Genomic_DNA"/>
</dbReference>
<dbReference type="Proteomes" id="UP000596387">
    <property type="component" value="Plasmid p-SCP4"/>
</dbReference>
<keyword evidence="5" id="KW-0574">Periplasm</keyword>
<geneLocation type="plasmid" evidence="7 8">
    <name>p-SCP4</name>
</geneLocation>
<accession>A0ABX7FF82</accession>
<name>A0ABX7FF82_9RHOB</name>
<dbReference type="InterPro" id="IPR018389">
    <property type="entry name" value="DctP_fam"/>
</dbReference>
<comment type="subcellular location">
    <subcellularLocation>
        <location evidence="1">Periplasm</location>
    </subcellularLocation>
</comment>
<organism evidence="7 8">
    <name type="scientific">Ponticoccus alexandrii</name>
    <dbReference type="NCBI Taxonomy" id="1943633"/>
    <lineage>
        <taxon>Bacteria</taxon>
        <taxon>Pseudomonadati</taxon>
        <taxon>Pseudomonadota</taxon>
        <taxon>Alphaproteobacteria</taxon>
        <taxon>Rhodobacterales</taxon>
        <taxon>Roseobacteraceae</taxon>
        <taxon>Ponticoccus</taxon>
    </lineage>
</organism>
<evidence type="ECO:0000313" key="8">
    <source>
        <dbReference type="Proteomes" id="UP000596387"/>
    </source>
</evidence>
<dbReference type="NCBIfam" id="TIGR00787">
    <property type="entry name" value="dctP"/>
    <property type="match status" value="1"/>
</dbReference>
<keyword evidence="3" id="KW-0813">Transport</keyword>
<evidence type="ECO:0000256" key="3">
    <source>
        <dbReference type="ARBA" id="ARBA00022448"/>
    </source>
</evidence>